<evidence type="ECO:0000313" key="2">
    <source>
        <dbReference type="Proteomes" id="UP000095256"/>
    </source>
</evidence>
<comment type="caution">
    <text evidence="1">The sequence shown here is derived from an EMBL/GenBank/DDBJ whole genome shotgun (WGS) entry which is preliminary data.</text>
</comment>
<dbReference type="OrthoDB" id="2187503at2"/>
<dbReference type="Proteomes" id="UP000095256">
    <property type="component" value="Unassembled WGS sequence"/>
</dbReference>
<dbReference type="EMBL" id="MIEK01000062">
    <property type="protein sequence ID" value="OEH81107.1"/>
    <property type="molecule type" value="Genomic_DNA"/>
</dbReference>
<dbReference type="InterPro" id="IPR031664">
    <property type="entry name" value="DUF5085"/>
</dbReference>
<gene>
    <name evidence="1" type="ORF">BCR26_17715</name>
</gene>
<accession>A0A1E5KT97</accession>
<name>A0A1E5KT97_9ENTE</name>
<reference evidence="1 2" key="1">
    <citation type="submission" date="2016-09" db="EMBL/GenBank/DDBJ databases">
        <authorList>
            <person name="Capua I."/>
            <person name="De Benedictis P."/>
            <person name="Joannis T."/>
            <person name="Lombin L.H."/>
            <person name="Cattoli G."/>
        </authorList>
    </citation>
    <scope>NUCLEOTIDE SEQUENCE [LARGE SCALE GENOMIC DNA]</scope>
    <source>
        <strain evidence="1 2">LMG 25899</strain>
    </source>
</reference>
<keyword evidence="2" id="KW-1185">Reference proteome</keyword>
<dbReference type="RefSeq" id="WP_069699925.1">
    <property type="nucleotide sequence ID" value="NZ_JAGGMA010000015.1"/>
</dbReference>
<proteinExistence type="predicted"/>
<dbReference type="AlphaFoldDB" id="A0A1E5KT97"/>
<evidence type="ECO:0000313" key="1">
    <source>
        <dbReference type="EMBL" id="OEH81107.1"/>
    </source>
</evidence>
<organism evidence="1 2">
    <name type="scientific">Enterococcus rivorum</name>
    <dbReference type="NCBI Taxonomy" id="762845"/>
    <lineage>
        <taxon>Bacteria</taxon>
        <taxon>Bacillati</taxon>
        <taxon>Bacillota</taxon>
        <taxon>Bacilli</taxon>
        <taxon>Lactobacillales</taxon>
        <taxon>Enterococcaceae</taxon>
        <taxon>Enterococcus</taxon>
    </lineage>
</organism>
<dbReference type="Pfam" id="PF16895">
    <property type="entry name" value="DUF5085"/>
    <property type="match status" value="1"/>
</dbReference>
<protein>
    <submittedName>
        <fullName evidence="1">Uncharacterized protein</fullName>
    </submittedName>
</protein>
<sequence>MKIKEDIICMKNLVFFSKKIFPTQWEHELNKLNELTLQNKLYKSGTFFYSFKDNATVNTKKEFVFYVPIILHNQKKPKLQIGEFKNFLSIAPTLIYRQADNLDNFSLCLKEMKEYANRNSLILDDTVYVICKEVFNEYVFDVLIQIKIDKKKNIHFQKIRNYFRKWF</sequence>
<dbReference type="STRING" id="762845.BCR26_17715"/>